<protein>
    <recommendedName>
        <fullName evidence="4">Arylsulfotransferase (ASST)</fullName>
    </recommendedName>
</protein>
<feature type="region of interest" description="Disordered" evidence="1">
    <location>
        <begin position="365"/>
        <end position="385"/>
    </location>
</feature>
<evidence type="ECO:0000256" key="1">
    <source>
        <dbReference type="SAM" id="MobiDB-lite"/>
    </source>
</evidence>
<dbReference type="AlphaFoldDB" id="A0A9X2THF1"/>
<reference evidence="2" key="1">
    <citation type="submission" date="2022-08" db="EMBL/GenBank/DDBJ databases">
        <title>Genomic Encyclopedia of Type Strains, Phase V (KMG-V): Genome sequencing to study the core and pangenomes of soil and plant-associated prokaryotes.</title>
        <authorList>
            <person name="Whitman W."/>
        </authorList>
    </citation>
    <scope>NUCLEOTIDE SEQUENCE</scope>
    <source>
        <strain evidence="2">0</strain>
    </source>
</reference>
<evidence type="ECO:0000313" key="3">
    <source>
        <dbReference type="Proteomes" id="UP001155027"/>
    </source>
</evidence>
<dbReference type="Proteomes" id="UP001155027">
    <property type="component" value="Unassembled WGS sequence"/>
</dbReference>
<gene>
    <name evidence="2" type="ORF">GGP71_003121</name>
</gene>
<dbReference type="SUPFAM" id="SSF63829">
    <property type="entry name" value="Calcium-dependent phosphotriesterase"/>
    <property type="match status" value="1"/>
</dbReference>
<feature type="compositionally biased region" description="Low complexity" evidence="1">
    <location>
        <begin position="365"/>
        <end position="377"/>
    </location>
</feature>
<dbReference type="Pfam" id="PF14269">
    <property type="entry name" value="Arylsulfotran_2"/>
    <property type="match status" value="1"/>
</dbReference>
<sequence>MSSWKWGASGGLEPGAKLIDHRGRTVREWHPDRGALFGGSAVETLKGGLPATAKFHGSHLLPNGDLLLVLNYIGLLRMDACGDVEWTLGEGIHHSIDQAEDGSFWVPATSAERRAKTERYPNGFPGVDTPVWMDRLLQVSDEGDVLNDINVLEVLYDNGLERYVRKAYGRGAFTDDNGDPTHLNDIEPLPSSLADEYPMFETGDLLVSLKHPNLVLVLDPASGAVKWHADSGPSDVHHLIQQHDPDFMGDGWIGVFDNQDDFTNRGTMLGGSRILAFRPHTDSVRVLFPTPRSDSIYTQNRGKWQHLDNGNMLLTESNGGRVLEVTPGGRAVWEWIRDPHSASRVPFVTSGTRYDLTREDVAEWSCSASEASSNAPNSDDEQRTE</sequence>
<dbReference type="PANTHER" id="PTHR35340">
    <property type="entry name" value="PQQ ENZYME REPEAT PROTEIN-RELATED"/>
    <property type="match status" value="1"/>
</dbReference>
<organism evidence="2 3">
    <name type="scientific">Salinibacter ruber</name>
    <dbReference type="NCBI Taxonomy" id="146919"/>
    <lineage>
        <taxon>Bacteria</taxon>
        <taxon>Pseudomonadati</taxon>
        <taxon>Rhodothermota</taxon>
        <taxon>Rhodothermia</taxon>
        <taxon>Rhodothermales</taxon>
        <taxon>Salinibacteraceae</taxon>
        <taxon>Salinibacter</taxon>
    </lineage>
</organism>
<dbReference type="InterPro" id="IPR053143">
    <property type="entry name" value="Arylsulfate_ST"/>
</dbReference>
<dbReference type="EMBL" id="JANUAU010000013">
    <property type="protein sequence ID" value="MCS3679172.1"/>
    <property type="molecule type" value="Genomic_DNA"/>
</dbReference>
<dbReference type="RefSeq" id="WP_259220377.1">
    <property type="nucleotide sequence ID" value="NZ_JANUAV010000014.1"/>
</dbReference>
<accession>A0A9X2THF1</accession>
<dbReference type="InterPro" id="IPR039535">
    <property type="entry name" value="ASST-like"/>
</dbReference>
<evidence type="ECO:0008006" key="4">
    <source>
        <dbReference type="Google" id="ProtNLM"/>
    </source>
</evidence>
<dbReference type="PANTHER" id="PTHR35340:SF5">
    <property type="entry name" value="ASST-DOMAIN-CONTAINING PROTEIN"/>
    <property type="match status" value="1"/>
</dbReference>
<proteinExistence type="predicted"/>
<name>A0A9X2THF1_9BACT</name>
<comment type="caution">
    <text evidence="2">The sequence shown here is derived from an EMBL/GenBank/DDBJ whole genome shotgun (WGS) entry which is preliminary data.</text>
</comment>
<evidence type="ECO:0000313" key="2">
    <source>
        <dbReference type="EMBL" id="MCS3679172.1"/>
    </source>
</evidence>